<protein>
    <submittedName>
        <fullName evidence="2">Reelin domain-containing protein</fullName>
    </submittedName>
</protein>
<name>A0A7E4ZS29_PANRE</name>
<reference evidence="1" key="1">
    <citation type="journal article" date="2013" name="Genetics">
        <title>The draft genome and transcriptome of Panagrellus redivivus are shaped by the harsh demands of a free-living lifestyle.</title>
        <authorList>
            <person name="Srinivasan J."/>
            <person name="Dillman A.R."/>
            <person name="Macchietto M.G."/>
            <person name="Heikkinen L."/>
            <person name="Lakso M."/>
            <person name="Fracchia K.M."/>
            <person name="Antoshechkin I."/>
            <person name="Mortazavi A."/>
            <person name="Wong G."/>
            <person name="Sternberg P.W."/>
        </authorList>
    </citation>
    <scope>NUCLEOTIDE SEQUENCE [LARGE SCALE GENOMIC DNA]</scope>
    <source>
        <strain evidence="1">MT8872</strain>
    </source>
</reference>
<proteinExistence type="predicted"/>
<keyword evidence="1" id="KW-1185">Reference proteome</keyword>
<dbReference type="Proteomes" id="UP000492821">
    <property type="component" value="Unassembled WGS sequence"/>
</dbReference>
<dbReference type="WBParaSite" id="Pan_g14152.t1">
    <property type="protein sequence ID" value="Pan_g14152.t1"/>
    <property type="gene ID" value="Pan_g14152"/>
</dbReference>
<evidence type="ECO:0000313" key="2">
    <source>
        <dbReference type="WBParaSite" id="Pan_g14152.t1"/>
    </source>
</evidence>
<reference evidence="2" key="2">
    <citation type="submission" date="2020-10" db="UniProtKB">
        <authorList>
            <consortium name="WormBaseParasite"/>
        </authorList>
    </citation>
    <scope>IDENTIFICATION</scope>
</reference>
<sequence length="218" mass="23543">MLKTPASCKVAVADGTFTFSPKSAYQMFTILGLVESPQGSEYVPLVMALLSDKNASTYLKMNRRRCHQGIWQGDPSCIQYRKQVRHGHKDRTHDCNARVALDFTHTAPRLSDGHGLDACGHVQDKSRRNHDHIEGIIDDAESRAEGGFSAALSLTFGVGETALMVAGMPVAAAAPMIAAKTNWREPGSAKNEKLVGYSLNASNSENEDTNGKLGNAIV</sequence>
<accession>A0A7E4ZS29</accession>
<organism evidence="1 2">
    <name type="scientific">Panagrellus redivivus</name>
    <name type="common">Microworm</name>
    <dbReference type="NCBI Taxonomy" id="6233"/>
    <lineage>
        <taxon>Eukaryota</taxon>
        <taxon>Metazoa</taxon>
        <taxon>Ecdysozoa</taxon>
        <taxon>Nematoda</taxon>
        <taxon>Chromadorea</taxon>
        <taxon>Rhabditida</taxon>
        <taxon>Tylenchina</taxon>
        <taxon>Panagrolaimomorpha</taxon>
        <taxon>Panagrolaimoidea</taxon>
        <taxon>Panagrolaimidae</taxon>
        <taxon>Panagrellus</taxon>
    </lineage>
</organism>
<evidence type="ECO:0000313" key="1">
    <source>
        <dbReference type="Proteomes" id="UP000492821"/>
    </source>
</evidence>
<dbReference type="AlphaFoldDB" id="A0A7E4ZS29"/>